<dbReference type="RefSeq" id="XP_044563151.1">
    <property type="nucleotide sequence ID" value="XM_044705432.1"/>
</dbReference>
<dbReference type="AlphaFoldDB" id="A0A6A5BXE0"/>
<dbReference type="GO" id="GO:0046872">
    <property type="term" value="F:metal ion binding"/>
    <property type="evidence" value="ECO:0007669"/>
    <property type="project" value="UniProtKB-KW"/>
</dbReference>
<dbReference type="InterPro" id="IPR036705">
    <property type="entry name" value="Ribosyl_crysJ1_sf"/>
</dbReference>
<dbReference type="VEuPathDB" id="AmoebaDB:FDP41_002258"/>
<dbReference type="VEuPathDB" id="AmoebaDB:NfTy_042980"/>
<protein>
    <recommendedName>
        <fullName evidence="6">ADP-ribosylglycohydrolase</fullName>
    </recommendedName>
</protein>
<evidence type="ECO:0000313" key="5">
    <source>
        <dbReference type="Proteomes" id="UP000444721"/>
    </source>
</evidence>
<feature type="binding site" evidence="1">
    <location>
        <position position="386"/>
    </location>
    <ligand>
        <name>Mg(2+)</name>
        <dbReference type="ChEBI" id="CHEBI:18420"/>
        <label>1</label>
    </ligand>
</feature>
<sequence length="562" mass="64101">MSQSVCALENPLESSLLDKYLGCILGMAVGDAYGTTFEFIPRHGISDHDLTDELVGGGKFRLMKGMFTDDTSMALLQAECLLSRRKEEETNTNDDHSHEITTSSKETSSTVPSLFEQELENFPIEFQLNTMKDEEQNGSKISKWIEFLIHGEPRHTLLDGRQIQNKFLEWYHEGHLSASGDCFDIGKTILVHLLKNEKTQAAFCPVESWNDQASGNGALMRLAPVPLYYYRLCEKALLREDDKNSKQVLREKFLHRVITESGISAFTTHPSQLAFDCNRYMAALMIGCMQGVTKEELFKNSYQHEEEACDSYLFVPHGLPRNYWQQFPLRKEVREMIQNFKSKSADEISNSGYAVTAFEAALWSFASTDTYFEGLKKIVRLGDDADTVACIYGQLAGCFYGVKGIPEPLISQLVLKDLLKIIATELYYSGGADIAVKNDHKEEMNSHVIYKNVMSLYYNLENSYKGIHRRSNPCPKQFKTIEEFDLAVSQMIQEFEKHQQEILQNLEKTDERLKCQPLKDSILSISNSILQDFKTRCDCFTKPPLLDRLNRFSGPPSRPFIK</sequence>
<feature type="region of interest" description="Disordered" evidence="3">
    <location>
        <begin position="86"/>
        <end position="110"/>
    </location>
</feature>
<dbReference type="PANTHER" id="PTHR16222:SF12">
    <property type="entry name" value="ADP-RIBOSYLGLYCOHYDROLASE-RELATED"/>
    <property type="match status" value="1"/>
</dbReference>
<evidence type="ECO:0000256" key="1">
    <source>
        <dbReference type="PIRSR" id="PIRSR605502-1"/>
    </source>
</evidence>
<feature type="binding site" evidence="1">
    <location>
        <position position="387"/>
    </location>
    <ligand>
        <name>Mg(2+)</name>
        <dbReference type="ChEBI" id="CHEBI:18420"/>
        <label>1</label>
    </ligand>
</feature>
<dbReference type="PANTHER" id="PTHR16222">
    <property type="entry name" value="ADP-RIBOSYLGLYCOHYDROLASE"/>
    <property type="match status" value="1"/>
</dbReference>
<dbReference type="SUPFAM" id="SSF101478">
    <property type="entry name" value="ADP-ribosylglycohydrolase"/>
    <property type="match status" value="1"/>
</dbReference>
<dbReference type="GeneID" id="68109476"/>
<feature type="compositionally biased region" description="Basic and acidic residues" evidence="3">
    <location>
        <begin position="86"/>
        <end position="99"/>
    </location>
</feature>
<keyword evidence="5" id="KW-1185">Reference proteome</keyword>
<keyword evidence="2" id="KW-0175">Coiled coil</keyword>
<organism evidence="4 5">
    <name type="scientific">Naegleria fowleri</name>
    <name type="common">Brain eating amoeba</name>
    <dbReference type="NCBI Taxonomy" id="5763"/>
    <lineage>
        <taxon>Eukaryota</taxon>
        <taxon>Discoba</taxon>
        <taxon>Heterolobosea</taxon>
        <taxon>Tetramitia</taxon>
        <taxon>Eutetramitia</taxon>
        <taxon>Vahlkampfiidae</taxon>
        <taxon>Naegleria</taxon>
    </lineage>
</organism>
<comment type="cofactor">
    <cofactor evidence="1">
        <name>Mg(2+)</name>
        <dbReference type="ChEBI" id="CHEBI:18420"/>
    </cofactor>
    <text evidence="1">Binds 2 magnesium ions per subunit.</text>
</comment>
<evidence type="ECO:0000256" key="2">
    <source>
        <dbReference type="SAM" id="Coils"/>
    </source>
</evidence>
<dbReference type="OrthoDB" id="410104at2759"/>
<evidence type="ECO:0008006" key="6">
    <source>
        <dbReference type="Google" id="ProtNLM"/>
    </source>
</evidence>
<proteinExistence type="predicted"/>
<reference evidence="4 5" key="1">
    <citation type="journal article" date="2019" name="Sci. Rep.">
        <title>Nanopore sequencing improves the draft genome of the human pathogenic amoeba Naegleria fowleri.</title>
        <authorList>
            <person name="Liechti N."/>
            <person name="Schurch N."/>
            <person name="Bruggmann R."/>
            <person name="Wittwer M."/>
        </authorList>
    </citation>
    <scope>NUCLEOTIDE SEQUENCE [LARGE SCALE GENOMIC DNA]</scope>
    <source>
        <strain evidence="4 5">ATCC 30894</strain>
    </source>
</reference>
<name>A0A6A5BXE0_NAEFO</name>
<dbReference type="Pfam" id="PF03747">
    <property type="entry name" value="ADP_ribosyl_GH"/>
    <property type="match status" value="2"/>
</dbReference>
<dbReference type="VEuPathDB" id="AmoebaDB:NF0103950"/>
<dbReference type="Gene3D" id="1.10.4080.10">
    <property type="entry name" value="ADP-ribosylation/Crystallin J1"/>
    <property type="match status" value="2"/>
</dbReference>
<keyword evidence="1" id="KW-0479">Metal-binding</keyword>
<dbReference type="InterPro" id="IPR005502">
    <property type="entry name" value="Ribosyl_crysJ1"/>
</dbReference>
<comment type="caution">
    <text evidence="4">The sequence shown here is derived from an EMBL/GenBank/DDBJ whole genome shotgun (WGS) entry which is preliminary data.</text>
</comment>
<feature type="binding site" evidence="1">
    <location>
        <position position="384"/>
    </location>
    <ligand>
        <name>Mg(2+)</name>
        <dbReference type="ChEBI" id="CHEBI:18420"/>
        <label>1</label>
    </ligand>
</feature>
<evidence type="ECO:0000256" key="3">
    <source>
        <dbReference type="SAM" id="MobiDB-lite"/>
    </source>
</evidence>
<evidence type="ECO:0000313" key="4">
    <source>
        <dbReference type="EMBL" id="KAF0978438.1"/>
    </source>
</evidence>
<gene>
    <name evidence="4" type="ORF">FDP41_002258</name>
</gene>
<accession>A0A6A5BXE0</accession>
<dbReference type="InterPro" id="IPR050792">
    <property type="entry name" value="ADP-ribosylglycohydrolase"/>
</dbReference>
<dbReference type="EMBL" id="VFQX01000029">
    <property type="protein sequence ID" value="KAF0978438.1"/>
    <property type="molecule type" value="Genomic_DNA"/>
</dbReference>
<feature type="coiled-coil region" evidence="2">
    <location>
        <begin position="481"/>
        <end position="512"/>
    </location>
</feature>
<feature type="compositionally biased region" description="Low complexity" evidence="3">
    <location>
        <begin position="101"/>
        <end position="110"/>
    </location>
</feature>
<keyword evidence="1" id="KW-0460">Magnesium</keyword>
<dbReference type="Proteomes" id="UP000444721">
    <property type="component" value="Unassembled WGS sequence"/>
</dbReference>
<dbReference type="OMA" id="HRRSNPC"/>